<evidence type="ECO:0000313" key="1">
    <source>
        <dbReference type="EMBL" id="RAK60882.1"/>
    </source>
</evidence>
<reference evidence="2" key="1">
    <citation type="submission" date="2018-05" db="EMBL/GenBank/DDBJ databases">
        <authorList>
            <person name="Li X."/>
        </authorList>
    </citation>
    <scope>NUCLEOTIDE SEQUENCE [LARGE SCALE GENOMIC DNA]</scope>
    <source>
        <strain evidence="2">HKS-05</strain>
    </source>
</reference>
<comment type="caution">
    <text evidence="1">The sequence shown here is derived from an EMBL/GenBank/DDBJ whole genome shotgun (WGS) entry which is preliminary data.</text>
</comment>
<dbReference type="EMBL" id="QFYP01000001">
    <property type="protein sequence ID" value="RAK60882.1"/>
    <property type="molecule type" value="Genomic_DNA"/>
</dbReference>
<name>A0A328B0F2_9CAUL</name>
<dbReference type="Proteomes" id="UP000249842">
    <property type="component" value="Unassembled WGS sequence"/>
</dbReference>
<dbReference type="RefSeq" id="WP_111458174.1">
    <property type="nucleotide sequence ID" value="NZ_QFYP01000001.1"/>
</dbReference>
<organism evidence="1 2">
    <name type="scientific">Phenylobacterium hankyongense</name>
    <dbReference type="NCBI Taxonomy" id="1813876"/>
    <lineage>
        <taxon>Bacteria</taxon>
        <taxon>Pseudomonadati</taxon>
        <taxon>Pseudomonadota</taxon>
        <taxon>Alphaproteobacteria</taxon>
        <taxon>Caulobacterales</taxon>
        <taxon>Caulobacteraceae</taxon>
        <taxon>Phenylobacterium</taxon>
    </lineage>
</organism>
<accession>A0A328B0F2</accession>
<evidence type="ECO:0000313" key="2">
    <source>
        <dbReference type="Proteomes" id="UP000249842"/>
    </source>
</evidence>
<keyword evidence="2" id="KW-1185">Reference proteome</keyword>
<dbReference type="AlphaFoldDB" id="A0A328B0F2"/>
<sequence>MPSSWSSSLRFELQFTGENINLWGDKLNAVLQHADYAVAGWLTKALTGDYTLTTSNAGDDEARAAMLKFTGVLAAGATITIPSVSKSYFVYNATNKTLTFSTGAGATVSVDAGDKTVVFCDGATVHTVAFGGLPLKAYVDAAKTYADNLAWTYNAGNLPAQAGNAGKFITTDGATASWKTPSSADLSDYSSKILGVGIAFAVAL</sequence>
<proteinExistence type="predicted"/>
<protein>
    <submittedName>
        <fullName evidence="1">Uncharacterized protein</fullName>
    </submittedName>
</protein>
<gene>
    <name evidence="1" type="ORF">DJ021_14205</name>
</gene>
<dbReference type="OrthoDB" id="7210206at2"/>